<keyword evidence="2" id="KW-1185">Reference proteome</keyword>
<protein>
    <submittedName>
        <fullName evidence="1">Uncharacterized protein</fullName>
    </submittedName>
</protein>
<sequence length="112" mass="12422">MFDGMSQGRSNRMGRVNVAGLLVFELDEVTERRIPDLNIGFGVPFGVVDRTRVARIGTDGVEHTETSRRWENVTVGEVGHGTIPWLRAIMRLEIGVRCVCGIVGKDLSLWAL</sequence>
<evidence type="ECO:0000313" key="1">
    <source>
        <dbReference type="EMBL" id="KAI9906857.1"/>
    </source>
</evidence>
<proteinExistence type="predicted"/>
<accession>A0ACC0VKM4</accession>
<name>A0ACC0VKM4_9STRA</name>
<gene>
    <name evidence="1" type="ORF">PsorP6_016444</name>
</gene>
<reference evidence="1 2" key="1">
    <citation type="journal article" date="2022" name="bioRxiv">
        <title>The genome of the oomycete Peronosclerospora sorghi, a cosmopolitan pathogen of maize and sorghum, is inflated with dispersed pseudogenes.</title>
        <authorList>
            <person name="Fletcher K."/>
            <person name="Martin F."/>
            <person name="Isakeit T."/>
            <person name="Cavanaugh K."/>
            <person name="Magill C."/>
            <person name="Michelmore R."/>
        </authorList>
    </citation>
    <scope>NUCLEOTIDE SEQUENCE [LARGE SCALE GENOMIC DNA]</scope>
    <source>
        <strain evidence="1">P6</strain>
    </source>
</reference>
<dbReference type="EMBL" id="CM047587">
    <property type="protein sequence ID" value="KAI9906857.1"/>
    <property type="molecule type" value="Genomic_DNA"/>
</dbReference>
<comment type="caution">
    <text evidence="1">The sequence shown here is derived from an EMBL/GenBank/DDBJ whole genome shotgun (WGS) entry which is preliminary data.</text>
</comment>
<dbReference type="Proteomes" id="UP001163321">
    <property type="component" value="Chromosome 8"/>
</dbReference>
<organism evidence="1 2">
    <name type="scientific">Peronosclerospora sorghi</name>
    <dbReference type="NCBI Taxonomy" id="230839"/>
    <lineage>
        <taxon>Eukaryota</taxon>
        <taxon>Sar</taxon>
        <taxon>Stramenopiles</taxon>
        <taxon>Oomycota</taxon>
        <taxon>Peronosporomycetes</taxon>
        <taxon>Peronosporales</taxon>
        <taxon>Peronosporaceae</taxon>
        <taxon>Peronosclerospora</taxon>
    </lineage>
</organism>
<evidence type="ECO:0000313" key="2">
    <source>
        <dbReference type="Proteomes" id="UP001163321"/>
    </source>
</evidence>